<dbReference type="EMBL" id="CP062222">
    <property type="protein sequence ID" value="QTC91585.1"/>
    <property type="molecule type" value="Genomic_DNA"/>
</dbReference>
<name>A0A975GYH2_9CAUL</name>
<organism evidence="2 3">
    <name type="scientific">Brevundimonas goettingensis</name>
    <dbReference type="NCBI Taxonomy" id="2774190"/>
    <lineage>
        <taxon>Bacteria</taxon>
        <taxon>Pseudomonadati</taxon>
        <taxon>Pseudomonadota</taxon>
        <taxon>Alphaproteobacteria</taxon>
        <taxon>Caulobacterales</taxon>
        <taxon>Caulobacteraceae</taxon>
        <taxon>Brevundimonas</taxon>
    </lineage>
</organism>
<dbReference type="AlphaFoldDB" id="A0A975GYH2"/>
<reference evidence="2" key="1">
    <citation type="submission" date="2020-09" db="EMBL/GenBank/DDBJ databases">
        <title>Brevundimonas sp. LVF2 isolated from a puddle in Goettingen, Germany.</title>
        <authorList>
            <person name="Friedrich I."/>
            <person name="Klassen A."/>
            <person name="Hannes N."/>
            <person name="Schneider D."/>
            <person name="Hertel R."/>
            <person name="Daniel R."/>
        </authorList>
    </citation>
    <scope>NUCLEOTIDE SEQUENCE</scope>
    <source>
        <strain evidence="2">LVF2</strain>
    </source>
</reference>
<evidence type="ECO:0000256" key="1">
    <source>
        <dbReference type="SAM" id="MobiDB-lite"/>
    </source>
</evidence>
<accession>A0A975GYH2</accession>
<proteinExistence type="predicted"/>
<evidence type="ECO:0000313" key="3">
    <source>
        <dbReference type="Proteomes" id="UP000663918"/>
    </source>
</evidence>
<dbReference type="KEGG" id="bgoe:IFJ75_01205"/>
<protein>
    <submittedName>
        <fullName evidence="2">Uncharacterized protein</fullName>
    </submittedName>
</protein>
<keyword evidence="3" id="KW-1185">Reference proteome</keyword>
<gene>
    <name evidence="2" type="ORF">IFJ75_01205</name>
</gene>
<evidence type="ECO:0000313" key="2">
    <source>
        <dbReference type="EMBL" id="QTC91585.1"/>
    </source>
</evidence>
<dbReference type="RefSeq" id="WP_207870763.1">
    <property type="nucleotide sequence ID" value="NZ_CP062222.1"/>
</dbReference>
<feature type="region of interest" description="Disordered" evidence="1">
    <location>
        <begin position="1"/>
        <end position="26"/>
    </location>
</feature>
<dbReference type="Proteomes" id="UP000663918">
    <property type="component" value="Chromosome"/>
</dbReference>
<sequence>MPATPSKDAYRSHAPAPGAPARRAEAVTPNDGADLNIYAKALYVGGAGDLRLIPVGADDAEIITLKSHPIGYVAVQTRRVLATGTTATFIVALAD</sequence>